<dbReference type="Proteomes" id="UP001500767">
    <property type="component" value="Unassembled WGS sequence"/>
</dbReference>
<dbReference type="Gene3D" id="3.30.420.60">
    <property type="entry name" value="eRF1 domain 2"/>
    <property type="match status" value="1"/>
</dbReference>
<dbReference type="EMBL" id="BAAAYR010000005">
    <property type="protein sequence ID" value="GAA3576684.1"/>
    <property type="molecule type" value="Genomic_DNA"/>
</dbReference>
<gene>
    <name evidence="1" type="ORF">GCM10022197_37380</name>
</gene>
<evidence type="ECO:0008006" key="3">
    <source>
        <dbReference type="Google" id="ProtNLM"/>
    </source>
</evidence>
<protein>
    <recommendedName>
        <fullName evidence="3">Peptide chain release factor 1 (ERF1)</fullName>
    </recommendedName>
</protein>
<sequence>MKTDQIAPLYADPGPFASAYVEVSREAEDGDHLAELQARAAADRLAEQGAPEAVVAQVLERLSEPPHLPAPVSRFVVATERGVLLDELTPRHRAQPEATWGSLPDVSGWLTDADTAVDFVLALVDHEGGDVRRYAANAVAPEEEATRGGLTEFEHKIRGGGWAHLRYQHHVENVWRRNATDVVAEIDRLVRDHDVALVVLAGDPQSRQQVLATLPDIDAEVVELDAGGRNADSGDDALEHAVEQALRDEVVQEKLAQVHELRDRMGRDYAVATGIGDVVEAFVRGQVDRLLIDPAAAAGFTVEPGRYPGLALGAVADLPASLPADRVLVAAAAVTDADVVVSRASTLGGAPVAALLRWDQPARGASA</sequence>
<evidence type="ECO:0000313" key="1">
    <source>
        <dbReference type="EMBL" id="GAA3576684.1"/>
    </source>
</evidence>
<evidence type="ECO:0000313" key="2">
    <source>
        <dbReference type="Proteomes" id="UP001500767"/>
    </source>
</evidence>
<comment type="caution">
    <text evidence="1">The sequence shown here is derived from an EMBL/GenBank/DDBJ whole genome shotgun (WGS) entry which is preliminary data.</text>
</comment>
<accession>A0ABP6Y3D5</accession>
<reference evidence="2" key="1">
    <citation type="journal article" date="2019" name="Int. J. Syst. Evol. Microbiol.">
        <title>The Global Catalogue of Microorganisms (GCM) 10K type strain sequencing project: providing services to taxonomists for standard genome sequencing and annotation.</title>
        <authorList>
            <consortium name="The Broad Institute Genomics Platform"/>
            <consortium name="The Broad Institute Genome Sequencing Center for Infectious Disease"/>
            <person name="Wu L."/>
            <person name="Ma J."/>
        </authorList>
    </citation>
    <scope>NUCLEOTIDE SEQUENCE [LARGE SCALE GENOMIC DNA]</scope>
    <source>
        <strain evidence="2">JCM 16540</strain>
    </source>
</reference>
<organism evidence="1 2">
    <name type="scientific">Microlunatus spumicola</name>
    <dbReference type="NCBI Taxonomy" id="81499"/>
    <lineage>
        <taxon>Bacteria</taxon>
        <taxon>Bacillati</taxon>
        <taxon>Actinomycetota</taxon>
        <taxon>Actinomycetes</taxon>
        <taxon>Propionibacteriales</taxon>
        <taxon>Propionibacteriaceae</taxon>
        <taxon>Microlunatus</taxon>
    </lineage>
</organism>
<dbReference type="InterPro" id="IPR042226">
    <property type="entry name" value="eFR1_2_sf"/>
</dbReference>
<keyword evidence="2" id="KW-1185">Reference proteome</keyword>
<dbReference type="RefSeq" id="WP_204911138.1">
    <property type="nucleotide sequence ID" value="NZ_BAAAYR010000005.1"/>
</dbReference>
<dbReference type="InterPro" id="IPR040701">
    <property type="entry name" value="Bact_RF_family2"/>
</dbReference>
<name>A0ABP6Y3D5_9ACTN</name>
<dbReference type="Pfam" id="PF18844">
    <property type="entry name" value="baeRF_family2"/>
    <property type="match status" value="1"/>
</dbReference>
<proteinExistence type="predicted"/>